<protein>
    <submittedName>
        <fullName evidence="1">Uncharacterized protein</fullName>
    </submittedName>
</protein>
<dbReference type="GO" id="GO:0016791">
    <property type="term" value="F:phosphatase activity"/>
    <property type="evidence" value="ECO:0007669"/>
    <property type="project" value="UniProtKB-ARBA"/>
</dbReference>
<sequence>MVQLNEGEALKSNSVNHKPDVLYGTRVTAKACTRSKRGGKGCSRTISRAYEHCSQAEIQFVEVFECTWRRAQIDVRLFLVHSEEGKGEALSTWPAASLELRFSLTWILRGKGPDTDSVSLAVEQLNMTSALANYATEAAGFELVKELEEREARKLYRHGDRTPLDPYPNDPFRNTSLWPVGWGQLTPTVDFFEREWMNWEKNHQVEILQLPPLKALDELVELTLFLEMMSCYLPTHLEQLPVSAQYHGWKYAMNITVLEVILINRHARDPQLVTHPQQSDPIASSGVGHTLFPVTQLHVFNSSVIWNLETGCFTKKTSGKYINALNSAPV</sequence>
<dbReference type="Gene3D" id="3.40.50.1240">
    <property type="entry name" value="Phosphoglycerate mutase-like"/>
    <property type="match status" value="1"/>
</dbReference>
<dbReference type="AlphaFoldDB" id="A0A7R9G0M7"/>
<dbReference type="SUPFAM" id="SSF53254">
    <property type="entry name" value="Phosphoglycerate mutase-like"/>
    <property type="match status" value="1"/>
</dbReference>
<proteinExistence type="predicted"/>
<dbReference type="InterPro" id="IPR029033">
    <property type="entry name" value="His_PPase_superfam"/>
</dbReference>
<accession>A0A7R9G0M7</accession>
<name>A0A7R9G0M7_TIMSH</name>
<dbReference type="EMBL" id="OC002914">
    <property type="protein sequence ID" value="CAD7262563.1"/>
    <property type="molecule type" value="Genomic_DNA"/>
</dbReference>
<gene>
    <name evidence="1" type="ORF">TSIB3V08_LOCUS6668</name>
</gene>
<evidence type="ECO:0000313" key="1">
    <source>
        <dbReference type="EMBL" id="CAD7262563.1"/>
    </source>
</evidence>
<organism evidence="1">
    <name type="scientific">Timema shepardi</name>
    <name type="common">Walking stick</name>
    <dbReference type="NCBI Taxonomy" id="629360"/>
    <lineage>
        <taxon>Eukaryota</taxon>
        <taxon>Metazoa</taxon>
        <taxon>Ecdysozoa</taxon>
        <taxon>Arthropoda</taxon>
        <taxon>Hexapoda</taxon>
        <taxon>Insecta</taxon>
        <taxon>Pterygota</taxon>
        <taxon>Neoptera</taxon>
        <taxon>Polyneoptera</taxon>
        <taxon>Phasmatodea</taxon>
        <taxon>Timematodea</taxon>
        <taxon>Timematoidea</taxon>
        <taxon>Timematidae</taxon>
        <taxon>Timema</taxon>
    </lineage>
</organism>
<reference evidence="1" key="1">
    <citation type="submission" date="2020-11" db="EMBL/GenBank/DDBJ databases">
        <authorList>
            <person name="Tran Van P."/>
        </authorList>
    </citation>
    <scope>NUCLEOTIDE SEQUENCE</scope>
</reference>